<dbReference type="Proteomes" id="UP001239111">
    <property type="component" value="Chromosome 3"/>
</dbReference>
<reference evidence="1" key="1">
    <citation type="submission" date="2023-04" db="EMBL/GenBank/DDBJ databases">
        <title>A chromosome-level genome assembly of the parasitoid wasp Eretmocerus hayati.</title>
        <authorList>
            <person name="Zhong Y."/>
            <person name="Liu S."/>
            <person name="Liu Y."/>
        </authorList>
    </citation>
    <scope>NUCLEOTIDE SEQUENCE</scope>
    <source>
        <strain evidence="1">ZJU_SS_LIU_2023</strain>
    </source>
</reference>
<organism evidence="1 2">
    <name type="scientific">Eretmocerus hayati</name>
    <dbReference type="NCBI Taxonomy" id="131215"/>
    <lineage>
        <taxon>Eukaryota</taxon>
        <taxon>Metazoa</taxon>
        <taxon>Ecdysozoa</taxon>
        <taxon>Arthropoda</taxon>
        <taxon>Hexapoda</taxon>
        <taxon>Insecta</taxon>
        <taxon>Pterygota</taxon>
        <taxon>Neoptera</taxon>
        <taxon>Endopterygota</taxon>
        <taxon>Hymenoptera</taxon>
        <taxon>Apocrita</taxon>
        <taxon>Proctotrupomorpha</taxon>
        <taxon>Chalcidoidea</taxon>
        <taxon>Aphelinidae</taxon>
        <taxon>Aphelininae</taxon>
        <taxon>Eretmocerus</taxon>
    </lineage>
</organism>
<evidence type="ECO:0000313" key="2">
    <source>
        <dbReference type="Proteomes" id="UP001239111"/>
    </source>
</evidence>
<evidence type="ECO:0000313" key="1">
    <source>
        <dbReference type="EMBL" id="KAJ8669151.1"/>
    </source>
</evidence>
<gene>
    <name evidence="1" type="ORF">QAD02_000410</name>
</gene>
<sequence>MKLPLPTVTPVSSTSEVDTVSQSLAESNKKEFHKKMNYCSHCEKMFSRIGRHLFHVHKDLQEVKQILHLLVRTKWELSKEQKERLILIERLRFKMNHVWNNDRVKNPTGIILACRRRHFIQATSRQQTEQDVAVDISASTGVKKSAKSLPVRIPCKFCFGWFATQSLTQHIQNKHPEMCNPHAKTRTTLSDAVGQVPQFRHPRAKIEIPKDMVR</sequence>
<name>A0ACC2NE23_9HYME</name>
<accession>A0ACC2NE23</accession>
<dbReference type="EMBL" id="CM056743">
    <property type="protein sequence ID" value="KAJ8669151.1"/>
    <property type="molecule type" value="Genomic_DNA"/>
</dbReference>
<keyword evidence="2" id="KW-1185">Reference proteome</keyword>
<proteinExistence type="predicted"/>
<protein>
    <submittedName>
        <fullName evidence="1">Uncharacterized protein</fullName>
    </submittedName>
</protein>
<comment type="caution">
    <text evidence="1">The sequence shown here is derived from an EMBL/GenBank/DDBJ whole genome shotgun (WGS) entry which is preliminary data.</text>
</comment>